<dbReference type="EMBL" id="SORE01000002">
    <property type="protein sequence ID" value="TDY53906.1"/>
    <property type="molecule type" value="Genomic_DNA"/>
</dbReference>
<comment type="similarity">
    <text evidence="2">Belongs to the chromate ion transporter (CHR) (TC 2.A.51) family.</text>
</comment>
<name>A0A4R8M062_9BURK</name>
<evidence type="ECO:0000256" key="5">
    <source>
        <dbReference type="ARBA" id="ARBA00022989"/>
    </source>
</evidence>
<evidence type="ECO:0000313" key="10">
    <source>
        <dbReference type="Proteomes" id="UP000295509"/>
    </source>
</evidence>
<proteinExistence type="inferred from homology"/>
<feature type="transmembrane region" description="Helical" evidence="8">
    <location>
        <begin position="111"/>
        <end position="133"/>
    </location>
</feature>
<evidence type="ECO:0000256" key="3">
    <source>
        <dbReference type="ARBA" id="ARBA00022475"/>
    </source>
</evidence>
<evidence type="ECO:0000256" key="1">
    <source>
        <dbReference type="ARBA" id="ARBA00004651"/>
    </source>
</evidence>
<evidence type="ECO:0000256" key="7">
    <source>
        <dbReference type="SAM" id="MobiDB-lite"/>
    </source>
</evidence>
<evidence type="ECO:0000313" key="9">
    <source>
        <dbReference type="EMBL" id="TDY53906.1"/>
    </source>
</evidence>
<keyword evidence="10" id="KW-1185">Reference proteome</keyword>
<dbReference type="Pfam" id="PF02417">
    <property type="entry name" value="Chromate_transp"/>
    <property type="match status" value="1"/>
</dbReference>
<dbReference type="OrthoDB" id="8596378at2"/>
<evidence type="ECO:0000256" key="6">
    <source>
        <dbReference type="ARBA" id="ARBA00023136"/>
    </source>
</evidence>
<dbReference type="InterPro" id="IPR052518">
    <property type="entry name" value="CHR_Transporter"/>
</dbReference>
<evidence type="ECO:0000256" key="2">
    <source>
        <dbReference type="ARBA" id="ARBA00005262"/>
    </source>
</evidence>
<feature type="transmembrane region" description="Helical" evidence="8">
    <location>
        <begin position="173"/>
        <end position="192"/>
    </location>
</feature>
<comment type="subcellular location">
    <subcellularLocation>
        <location evidence="1">Cell membrane</location>
        <topology evidence="1">Multi-pass membrane protein</topology>
    </subcellularLocation>
</comment>
<keyword evidence="5 8" id="KW-1133">Transmembrane helix</keyword>
<feature type="region of interest" description="Disordered" evidence="7">
    <location>
        <begin position="1"/>
        <end position="33"/>
    </location>
</feature>
<comment type="caution">
    <text evidence="9">The sequence shown here is derived from an EMBL/GenBank/DDBJ whole genome shotgun (WGS) entry which is preliminary data.</text>
</comment>
<keyword evidence="6 8" id="KW-0472">Membrane</keyword>
<dbReference type="PANTHER" id="PTHR43663">
    <property type="entry name" value="CHROMATE TRANSPORT PROTEIN-RELATED"/>
    <property type="match status" value="1"/>
</dbReference>
<dbReference type="AlphaFoldDB" id="A0A4R8M062"/>
<dbReference type="InterPro" id="IPR003370">
    <property type="entry name" value="Chromate_transpt"/>
</dbReference>
<organism evidence="9 10">
    <name type="scientific">Paraburkholderia rhizosphaerae</name>
    <dbReference type="NCBI Taxonomy" id="480658"/>
    <lineage>
        <taxon>Bacteria</taxon>
        <taxon>Pseudomonadati</taxon>
        <taxon>Pseudomonadota</taxon>
        <taxon>Betaproteobacteria</taxon>
        <taxon>Burkholderiales</taxon>
        <taxon>Burkholderiaceae</taxon>
        <taxon>Paraburkholderia</taxon>
    </lineage>
</organism>
<gene>
    <name evidence="9" type="ORF">BX592_10252</name>
</gene>
<dbReference type="GO" id="GO:0015109">
    <property type="term" value="F:chromate transmembrane transporter activity"/>
    <property type="evidence" value="ECO:0007669"/>
    <property type="project" value="InterPro"/>
</dbReference>
<feature type="transmembrane region" description="Helical" evidence="8">
    <location>
        <begin position="145"/>
        <end position="166"/>
    </location>
</feature>
<keyword evidence="3" id="KW-1003">Cell membrane</keyword>
<sequence>MNQHSSSSASRSPEPLARRGSTPTAGDSPEDAAAADRIPSVGDIFKGFLGLGLTSFGGALPLARRTVVEQHRWLSAAEFTDLLGLCQFLPGGNVINLSVAIGMRFHGWRGALAGLLGLIAGPSLVVIALGVLYEHTQNDPHVQHLFAGLAAAASGLLIAMAAKILMPLRRKPVAAGIAALGFVAIAVLRFPLLPTMLVLTPLSIALAAHAARSAKPANERGARP</sequence>
<evidence type="ECO:0000256" key="4">
    <source>
        <dbReference type="ARBA" id="ARBA00022692"/>
    </source>
</evidence>
<keyword evidence="4 8" id="KW-0812">Transmembrane</keyword>
<dbReference type="PANTHER" id="PTHR43663:SF1">
    <property type="entry name" value="CHROMATE TRANSPORTER"/>
    <property type="match status" value="1"/>
</dbReference>
<protein>
    <submittedName>
        <fullName evidence="9">Chromate transporter</fullName>
    </submittedName>
</protein>
<evidence type="ECO:0000256" key="8">
    <source>
        <dbReference type="SAM" id="Phobius"/>
    </source>
</evidence>
<accession>A0A4R8M062</accession>
<dbReference type="GO" id="GO:0005886">
    <property type="term" value="C:plasma membrane"/>
    <property type="evidence" value="ECO:0007669"/>
    <property type="project" value="UniProtKB-SubCell"/>
</dbReference>
<dbReference type="Proteomes" id="UP000295509">
    <property type="component" value="Unassembled WGS sequence"/>
</dbReference>
<reference evidence="9 10" key="1">
    <citation type="submission" date="2019-03" db="EMBL/GenBank/DDBJ databases">
        <title>Genomic Encyclopedia of Type Strains, Phase III (KMG-III): the genomes of soil and plant-associated and newly described type strains.</title>
        <authorList>
            <person name="Whitman W."/>
        </authorList>
    </citation>
    <scope>NUCLEOTIDE SEQUENCE [LARGE SCALE GENOMIC DNA]</scope>
    <source>
        <strain evidence="9 10">LMG 29544</strain>
    </source>
</reference>
<dbReference type="RefSeq" id="WP_134190065.1">
    <property type="nucleotide sequence ID" value="NZ_JBHLUW010000035.1"/>
</dbReference>
<feature type="compositionally biased region" description="Low complexity" evidence="7">
    <location>
        <begin position="1"/>
        <end position="12"/>
    </location>
</feature>